<dbReference type="AlphaFoldDB" id="D3F1U1"/>
<gene>
    <name evidence="2" type="ordered locus">Cwoe_5721</name>
</gene>
<dbReference type="OrthoDB" id="9804023at2"/>
<dbReference type="InterPro" id="IPR013589">
    <property type="entry name" value="Bac_transglu_N"/>
</dbReference>
<dbReference type="PANTHER" id="PTHR33490:SF6">
    <property type="entry name" value="SLL1049 PROTEIN"/>
    <property type="match status" value="1"/>
</dbReference>
<sequence length="292" mass="31727">MHFSIRYRTEYTYSTPVSDNLNALRVRPATTSSQRCDEFHTRIDPEARVIRHLDYFGTEVLEFGIPTAHEQLTIDVRARVVTSAPPEPPHGPWSALASEAYVEAAGEFVLPWHDQPAIPGLDELAASLSAASDPLAALRLLTELIPDTFAYRRGATYVGSTVADLLAAGAGVCQDFVHVSLLLLRRRGIAARYVSGYLWAAPEDEGADSLEVDTHAWLEALLPGIDGRGEPVWVGVDPTNRRFAGETHVKIGHGRFYADIPPVKGVYRGGTASTLDAAVTMSRLDPQAGARA</sequence>
<dbReference type="eggNOG" id="COG1305">
    <property type="taxonomic scope" value="Bacteria"/>
</dbReference>
<accession>D3F1U1</accession>
<dbReference type="RefSeq" id="WP_012937173.1">
    <property type="nucleotide sequence ID" value="NC_013739.1"/>
</dbReference>
<dbReference type="PANTHER" id="PTHR33490">
    <property type="entry name" value="BLR5614 PROTEIN-RELATED"/>
    <property type="match status" value="1"/>
</dbReference>
<dbReference type="InterPro" id="IPR002931">
    <property type="entry name" value="Transglutaminase-like"/>
</dbReference>
<dbReference type="HOGENOM" id="CLU_008973_1_0_11"/>
<keyword evidence="3" id="KW-1185">Reference proteome</keyword>
<feature type="domain" description="Transglutaminase-like" evidence="1">
    <location>
        <begin position="165"/>
        <end position="240"/>
    </location>
</feature>
<evidence type="ECO:0000313" key="2">
    <source>
        <dbReference type="EMBL" id="ADB54122.1"/>
    </source>
</evidence>
<dbReference type="KEGG" id="cwo:Cwoe_5721"/>
<dbReference type="Proteomes" id="UP000008229">
    <property type="component" value="Chromosome"/>
</dbReference>
<evidence type="ECO:0000259" key="1">
    <source>
        <dbReference type="SMART" id="SM00460"/>
    </source>
</evidence>
<protein>
    <submittedName>
        <fullName evidence="2">Transglutaminase domain protein</fullName>
    </submittedName>
</protein>
<dbReference type="Pfam" id="PF01841">
    <property type="entry name" value="Transglut_core"/>
    <property type="match status" value="1"/>
</dbReference>
<reference evidence="2 3" key="1">
    <citation type="journal article" date="2010" name="Stand. Genomic Sci.">
        <title>Complete genome sequence of Conexibacter woesei type strain (ID131577).</title>
        <authorList>
            <person name="Pukall R."/>
            <person name="Lapidus A."/>
            <person name="Glavina Del Rio T."/>
            <person name="Copeland A."/>
            <person name="Tice H."/>
            <person name="Cheng J.-F."/>
            <person name="Lucas S."/>
            <person name="Chen F."/>
            <person name="Nolan M."/>
            <person name="Bruce D."/>
            <person name="Goodwin L."/>
            <person name="Pitluck S."/>
            <person name="Mavromatis K."/>
            <person name="Ivanova N."/>
            <person name="Ovchinnikova G."/>
            <person name="Pati A."/>
            <person name="Chen A."/>
            <person name="Palaniappan K."/>
            <person name="Land M."/>
            <person name="Hauser L."/>
            <person name="Chang Y.-J."/>
            <person name="Jeffries C.D."/>
            <person name="Chain P."/>
            <person name="Meincke L."/>
            <person name="Sims D."/>
            <person name="Brettin T."/>
            <person name="Detter J.C."/>
            <person name="Rohde M."/>
            <person name="Goeker M."/>
            <person name="Bristow J."/>
            <person name="Eisen J.A."/>
            <person name="Markowitz V."/>
            <person name="Kyrpides N.C."/>
            <person name="Klenk H.-P."/>
            <person name="Hugenholtz P."/>
        </authorList>
    </citation>
    <scope>NUCLEOTIDE SEQUENCE [LARGE SCALE GENOMIC DNA]</scope>
    <source>
        <strain evidence="3">DSM 14684 / CIP 108061 / JCM 11494 / NBRC 100937 / ID131577</strain>
    </source>
</reference>
<dbReference type="Gene3D" id="3.10.620.30">
    <property type="match status" value="1"/>
</dbReference>
<dbReference type="SMART" id="SM00460">
    <property type="entry name" value="TGc"/>
    <property type="match status" value="1"/>
</dbReference>
<evidence type="ECO:0000313" key="3">
    <source>
        <dbReference type="Proteomes" id="UP000008229"/>
    </source>
</evidence>
<dbReference type="EMBL" id="CP001854">
    <property type="protein sequence ID" value="ADB54122.1"/>
    <property type="molecule type" value="Genomic_DNA"/>
</dbReference>
<reference evidence="3" key="2">
    <citation type="submission" date="2010-01" db="EMBL/GenBank/DDBJ databases">
        <title>The complete genome of Conexibacter woesei DSM 14684.</title>
        <authorList>
            <consortium name="US DOE Joint Genome Institute (JGI-PGF)"/>
            <person name="Lucas S."/>
            <person name="Copeland A."/>
            <person name="Lapidus A."/>
            <person name="Glavina del Rio T."/>
            <person name="Dalin E."/>
            <person name="Tice H."/>
            <person name="Bruce D."/>
            <person name="Goodwin L."/>
            <person name="Pitluck S."/>
            <person name="Kyrpides N."/>
            <person name="Mavromatis K."/>
            <person name="Ivanova N."/>
            <person name="Mikhailova N."/>
            <person name="Chertkov O."/>
            <person name="Brettin T."/>
            <person name="Detter J.C."/>
            <person name="Han C."/>
            <person name="Larimer F."/>
            <person name="Land M."/>
            <person name="Hauser L."/>
            <person name="Markowitz V."/>
            <person name="Cheng J.-F."/>
            <person name="Hugenholtz P."/>
            <person name="Woyke T."/>
            <person name="Wu D."/>
            <person name="Pukall R."/>
            <person name="Steenblock K."/>
            <person name="Schneider S."/>
            <person name="Klenk H.-P."/>
            <person name="Eisen J.A."/>
        </authorList>
    </citation>
    <scope>NUCLEOTIDE SEQUENCE [LARGE SCALE GENOMIC DNA]</scope>
    <source>
        <strain evidence="3">DSM 14684 / CIP 108061 / JCM 11494 / NBRC 100937 / ID131577</strain>
    </source>
</reference>
<name>D3F1U1_CONWI</name>
<organism evidence="2 3">
    <name type="scientific">Conexibacter woesei (strain DSM 14684 / CCUG 47730 / CIP 108061 / JCM 11494 / NBRC 100937 / ID131577)</name>
    <dbReference type="NCBI Taxonomy" id="469383"/>
    <lineage>
        <taxon>Bacteria</taxon>
        <taxon>Bacillati</taxon>
        <taxon>Actinomycetota</taxon>
        <taxon>Thermoleophilia</taxon>
        <taxon>Solirubrobacterales</taxon>
        <taxon>Conexibacteraceae</taxon>
        <taxon>Conexibacter</taxon>
    </lineage>
</organism>
<dbReference type="SUPFAM" id="SSF54001">
    <property type="entry name" value="Cysteine proteinases"/>
    <property type="match status" value="1"/>
</dbReference>
<dbReference type="Pfam" id="PF08379">
    <property type="entry name" value="Bact_transglu_N"/>
    <property type="match status" value="1"/>
</dbReference>
<proteinExistence type="predicted"/>
<dbReference type="InterPro" id="IPR038765">
    <property type="entry name" value="Papain-like_cys_pep_sf"/>
</dbReference>
<dbReference type="STRING" id="469383.Cwoe_5721"/>